<feature type="region of interest" description="Disordered" evidence="1">
    <location>
        <begin position="377"/>
        <end position="412"/>
    </location>
</feature>
<reference evidence="4 5" key="1">
    <citation type="submission" date="2018-10" db="EMBL/GenBank/DDBJ databases">
        <title>A high-quality apple genome assembly.</title>
        <authorList>
            <person name="Hu J."/>
        </authorList>
    </citation>
    <scope>NUCLEOTIDE SEQUENCE [LARGE SCALE GENOMIC DNA]</scope>
    <source>
        <strain evidence="5">cv. HFTH1</strain>
        <tissue evidence="4">Young leaf</tissue>
    </source>
</reference>
<keyword evidence="5" id="KW-1185">Reference proteome</keyword>
<evidence type="ECO:0000259" key="2">
    <source>
        <dbReference type="Pfam" id="PF12776"/>
    </source>
</evidence>
<proteinExistence type="predicted"/>
<dbReference type="Pfam" id="PF12776">
    <property type="entry name" value="Myb_DNA-bind_3"/>
    <property type="match status" value="1"/>
</dbReference>
<evidence type="ECO:0000313" key="5">
    <source>
        <dbReference type="Proteomes" id="UP000290289"/>
    </source>
</evidence>
<organism evidence="4 5">
    <name type="scientific">Malus domestica</name>
    <name type="common">Apple</name>
    <name type="synonym">Pyrus malus</name>
    <dbReference type="NCBI Taxonomy" id="3750"/>
    <lineage>
        <taxon>Eukaryota</taxon>
        <taxon>Viridiplantae</taxon>
        <taxon>Streptophyta</taxon>
        <taxon>Embryophyta</taxon>
        <taxon>Tracheophyta</taxon>
        <taxon>Spermatophyta</taxon>
        <taxon>Magnoliopsida</taxon>
        <taxon>eudicotyledons</taxon>
        <taxon>Gunneridae</taxon>
        <taxon>Pentapetalae</taxon>
        <taxon>rosids</taxon>
        <taxon>fabids</taxon>
        <taxon>Rosales</taxon>
        <taxon>Rosaceae</taxon>
        <taxon>Amygdaloideae</taxon>
        <taxon>Maleae</taxon>
        <taxon>Malus</taxon>
    </lineage>
</organism>
<protein>
    <submittedName>
        <fullName evidence="4">Uncharacterized protein</fullName>
    </submittedName>
</protein>
<dbReference type="InterPro" id="IPR024752">
    <property type="entry name" value="Myb/SANT-like_dom"/>
</dbReference>
<feature type="domain" description="DUF8040" evidence="3">
    <location>
        <begin position="180"/>
        <end position="238"/>
    </location>
</feature>
<name>A0A498IN81_MALDO</name>
<evidence type="ECO:0000256" key="1">
    <source>
        <dbReference type="SAM" id="MobiDB-lite"/>
    </source>
</evidence>
<gene>
    <name evidence="4" type="ORF">DVH24_005675</name>
</gene>
<accession>A0A498IN81</accession>
<dbReference type="AlphaFoldDB" id="A0A498IN81"/>
<dbReference type="InterPro" id="IPR058353">
    <property type="entry name" value="DUF8040"/>
</dbReference>
<dbReference type="PANTHER" id="PTHR46250:SF18">
    <property type="entry name" value="MYB_SANT-LIKE DOMAIN-CONTAINING PROTEIN"/>
    <property type="match status" value="1"/>
</dbReference>
<feature type="domain" description="Myb/SANT-like" evidence="2">
    <location>
        <begin position="244"/>
        <end position="328"/>
    </location>
</feature>
<dbReference type="Proteomes" id="UP000290289">
    <property type="component" value="Chromosome 11"/>
</dbReference>
<dbReference type="Pfam" id="PF26138">
    <property type="entry name" value="DUF8040"/>
    <property type="match status" value="1"/>
</dbReference>
<feature type="compositionally biased region" description="Low complexity" evidence="1">
    <location>
        <begin position="393"/>
        <end position="403"/>
    </location>
</feature>
<dbReference type="PANTHER" id="PTHR46250">
    <property type="entry name" value="MYB/SANT-LIKE DNA-BINDING DOMAIN PROTEIN-RELATED"/>
    <property type="match status" value="1"/>
</dbReference>
<dbReference type="EMBL" id="RDQH01000337">
    <property type="protein sequence ID" value="RXH83422.1"/>
    <property type="molecule type" value="Genomic_DNA"/>
</dbReference>
<comment type="caution">
    <text evidence="4">The sequence shown here is derived from an EMBL/GenBank/DDBJ whole genome shotgun (WGS) entry which is preliminary data.</text>
</comment>
<evidence type="ECO:0000313" key="4">
    <source>
        <dbReference type="EMBL" id="RXH83422.1"/>
    </source>
</evidence>
<evidence type="ECO:0000259" key="3">
    <source>
        <dbReference type="Pfam" id="PF26138"/>
    </source>
</evidence>
<sequence length="448" mass="50965">MSSSRTVRIRQGTIRTKRSGTRRSVPRLVRLKWVERAVPQDNASICLILHMQPKIRLCLSTSTPPIEHYCIQRYLYLDSFFQCSSFDFYVLKSINLMSWGSVGLDWVTCFGFSSVGSCSMCVTLAFQMNWRSEVPAGERGTLASMYGQQQRRQREIASLEQRTFVRLHVRREEINCITRLSDTNCLWELRMDKNAFAVLCDLPQTRGGLVDDGHVTIEEQVATFANILAHHNKNRPMQIISPPHDVLLTILEEMVADGVRCEICSFKAGTFVMVATKMREMISGMNIESKHIQNKLKRLKEKYSSAYDMMNTSGFGWDDEKKCVVVDSDDVLQLWVKKHPNASCKLNKPFPLYPRLCMTESLVATDAIENIGLENEDCNETSEMPPTSPTPSPSVGTSSASQPIKKRKRNKNDADANIVAVIRNVKVLLSEKRKPGYLLSFRPWVSYD</sequence>